<keyword evidence="3" id="KW-1185">Reference proteome</keyword>
<evidence type="ECO:0000313" key="2">
    <source>
        <dbReference type="EMBL" id="ONG53286.1"/>
    </source>
</evidence>
<dbReference type="RefSeq" id="WP_076957701.1">
    <property type="nucleotide sequence ID" value="NZ_MLCO01000105.1"/>
</dbReference>
<dbReference type="Proteomes" id="UP000188879">
    <property type="component" value="Unassembled WGS sequence"/>
</dbReference>
<protein>
    <submittedName>
        <fullName evidence="2">Uncharacterized protein</fullName>
    </submittedName>
</protein>
<proteinExistence type="predicted"/>
<accession>A0A1V2H227</accession>
<dbReference type="EMBL" id="MLCO01000105">
    <property type="protein sequence ID" value="ONG53286.1"/>
    <property type="molecule type" value="Genomic_DNA"/>
</dbReference>
<sequence>MFVVRELSFFATATVYQLVTMLIFIIVCYAIVVPGFYFLAWILDVAMARIYQRGNAVAQSGSEPHRNVIR</sequence>
<keyword evidence="1" id="KW-0812">Transmembrane</keyword>
<keyword evidence="1" id="KW-1133">Transmembrane helix</keyword>
<dbReference type="AlphaFoldDB" id="A0A1V2H227"/>
<organism evidence="2 3">
    <name type="scientific">Teichococcus deserti</name>
    <dbReference type="NCBI Taxonomy" id="1817963"/>
    <lineage>
        <taxon>Bacteria</taxon>
        <taxon>Pseudomonadati</taxon>
        <taxon>Pseudomonadota</taxon>
        <taxon>Alphaproteobacteria</taxon>
        <taxon>Acetobacterales</taxon>
        <taxon>Roseomonadaceae</taxon>
        <taxon>Roseomonas</taxon>
    </lineage>
</organism>
<keyword evidence="1" id="KW-0472">Membrane</keyword>
<name>A0A1V2H227_9PROT</name>
<comment type="caution">
    <text evidence="2">The sequence shown here is derived from an EMBL/GenBank/DDBJ whole genome shotgun (WGS) entry which is preliminary data.</text>
</comment>
<evidence type="ECO:0000256" key="1">
    <source>
        <dbReference type="SAM" id="Phobius"/>
    </source>
</evidence>
<gene>
    <name evidence="2" type="ORF">BKE38_12555</name>
</gene>
<evidence type="ECO:0000313" key="3">
    <source>
        <dbReference type="Proteomes" id="UP000188879"/>
    </source>
</evidence>
<feature type="transmembrane region" description="Helical" evidence="1">
    <location>
        <begin position="15"/>
        <end position="43"/>
    </location>
</feature>
<reference evidence="2 3" key="1">
    <citation type="submission" date="2016-10" db="EMBL/GenBank/DDBJ databases">
        <title>Draft Genome sequence of Roseomonas sp. strain M3.</title>
        <authorList>
            <person name="Subhash Y."/>
            <person name="Lee S."/>
        </authorList>
    </citation>
    <scope>NUCLEOTIDE SEQUENCE [LARGE SCALE GENOMIC DNA]</scope>
    <source>
        <strain evidence="2 3">M3</strain>
    </source>
</reference>